<dbReference type="PANTHER" id="PTHR13914:SF0">
    <property type="entry name" value="PROLINE DEHYDROGENASE 1, MITOCHONDRIAL"/>
    <property type="match status" value="1"/>
</dbReference>
<dbReference type="GO" id="GO:0005739">
    <property type="term" value="C:mitochondrion"/>
    <property type="evidence" value="ECO:0007669"/>
    <property type="project" value="TreeGrafter"/>
</dbReference>
<keyword evidence="7" id="KW-1185">Reference proteome</keyword>
<evidence type="ECO:0000256" key="5">
    <source>
        <dbReference type="RuleBase" id="RU364054"/>
    </source>
</evidence>
<dbReference type="Gene3D" id="3.20.20.220">
    <property type="match status" value="1"/>
</dbReference>
<keyword evidence="5" id="KW-0285">Flavoprotein</keyword>
<dbReference type="PANTHER" id="PTHR13914">
    <property type="entry name" value="PROLINE OXIDASE"/>
    <property type="match status" value="1"/>
</dbReference>
<comment type="catalytic activity">
    <reaction evidence="5">
        <text>L-proline + a quinone = (S)-1-pyrroline-5-carboxylate + a quinol + H(+)</text>
        <dbReference type="Rhea" id="RHEA:23784"/>
        <dbReference type="ChEBI" id="CHEBI:15378"/>
        <dbReference type="ChEBI" id="CHEBI:17388"/>
        <dbReference type="ChEBI" id="CHEBI:24646"/>
        <dbReference type="ChEBI" id="CHEBI:60039"/>
        <dbReference type="ChEBI" id="CHEBI:132124"/>
        <dbReference type="EC" id="1.5.5.2"/>
    </reaction>
</comment>
<dbReference type="AlphaFoldDB" id="A0A915KUS8"/>
<proteinExistence type="inferred from homology"/>
<feature type="domain" description="Proline dehydrogenase" evidence="6">
    <location>
        <begin position="1"/>
        <end position="61"/>
    </location>
</feature>
<comment type="similarity">
    <text evidence="2 5">Belongs to the proline oxidase family.</text>
</comment>
<organism evidence="7 8">
    <name type="scientific">Romanomermis culicivorax</name>
    <name type="common">Nematode worm</name>
    <dbReference type="NCBI Taxonomy" id="13658"/>
    <lineage>
        <taxon>Eukaryota</taxon>
        <taxon>Metazoa</taxon>
        <taxon>Ecdysozoa</taxon>
        <taxon>Nematoda</taxon>
        <taxon>Enoplea</taxon>
        <taxon>Dorylaimia</taxon>
        <taxon>Mermithida</taxon>
        <taxon>Mermithoidea</taxon>
        <taxon>Mermithidae</taxon>
        <taxon>Romanomermis</taxon>
    </lineage>
</organism>
<dbReference type="Pfam" id="PF01619">
    <property type="entry name" value="Pro_dh"/>
    <property type="match status" value="1"/>
</dbReference>
<name>A0A915KUS8_ROMCU</name>
<dbReference type="OMA" id="MDFRRER"/>
<reference evidence="8" key="1">
    <citation type="submission" date="2022-11" db="UniProtKB">
        <authorList>
            <consortium name="WormBaseParasite"/>
        </authorList>
    </citation>
    <scope>IDENTIFICATION</scope>
</reference>
<dbReference type="Proteomes" id="UP000887565">
    <property type="component" value="Unplaced"/>
</dbReference>
<dbReference type="EC" id="1.5.5.2" evidence="5"/>
<sequence length="85" mass="10170">MKELGIEKSKNVKFAQIYGMCDYLSYDISQKGFTVYKSVPWGPVEDWVPYLARRASENYSAFQTNRNELPYYRKELKKRLLFKSR</sequence>
<protein>
    <recommendedName>
        <fullName evidence="5">Proline dehydrogenase</fullName>
        <ecNumber evidence="5">1.5.5.2</ecNumber>
    </recommendedName>
</protein>
<comment type="pathway">
    <text evidence="1">Amino-acid degradation; L-proline degradation into L-glutamate; L-glutamate from L-proline: step 1/2.</text>
</comment>
<evidence type="ECO:0000256" key="3">
    <source>
        <dbReference type="ARBA" id="ARBA00023002"/>
    </source>
</evidence>
<dbReference type="SUPFAM" id="SSF51730">
    <property type="entry name" value="FAD-linked oxidoreductase"/>
    <property type="match status" value="1"/>
</dbReference>
<dbReference type="GO" id="GO:0010133">
    <property type="term" value="P:L-proline catabolic process to L-glutamate"/>
    <property type="evidence" value="ECO:0007669"/>
    <property type="project" value="TreeGrafter"/>
</dbReference>
<accession>A0A915KUS8</accession>
<comment type="function">
    <text evidence="5">Converts proline to delta-1-pyrroline-5-carboxylate.</text>
</comment>
<evidence type="ECO:0000313" key="7">
    <source>
        <dbReference type="Proteomes" id="UP000887565"/>
    </source>
</evidence>
<evidence type="ECO:0000313" key="8">
    <source>
        <dbReference type="WBParaSite" id="nRc.2.0.1.t42545-RA"/>
    </source>
</evidence>
<evidence type="ECO:0000256" key="4">
    <source>
        <dbReference type="ARBA" id="ARBA00023062"/>
    </source>
</evidence>
<dbReference type="InterPro" id="IPR002872">
    <property type="entry name" value="Proline_DH_dom"/>
</dbReference>
<keyword evidence="3 5" id="KW-0560">Oxidoreductase</keyword>
<dbReference type="GO" id="GO:0071949">
    <property type="term" value="F:FAD binding"/>
    <property type="evidence" value="ECO:0007669"/>
    <property type="project" value="TreeGrafter"/>
</dbReference>
<dbReference type="InterPro" id="IPR029041">
    <property type="entry name" value="FAD-linked_oxidoreductase-like"/>
</dbReference>
<evidence type="ECO:0000259" key="6">
    <source>
        <dbReference type="Pfam" id="PF01619"/>
    </source>
</evidence>
<keyword evidence="4 5" id="KW-0642">Proline metabolism</keyword>
<dbReference type="WBParaSite" id="nRc.2.0.1.t42545-RA">
    <property type="protein sequence ID" value="nRc.2.0.1.t42545-RA"/>
    <property type="gene ID" value="nRc.2.0.1.g42545"/>
</dbReference>
<comment type="cofactor">
    <cofactor evidence="5">
        <name>FAD</name>
        <dbReference type="ChEBI" id="CHEBI:57692"/>
    </cofactor>
</comment>
<dbReference type="GO" id="GO:0004657">
    <property type="term" value="F:proline dehydrogenase activity"/>
    <property type="evidence" value="ECO:0007669"/>
    <property type="project" value="UniProtKB-EC"/>
</dbReference>
<dbReference type="InterPro" id="IPR015659">
    <property type="entry name" value="Proline_oxidase"/>
</dbReference>
<evidence type="ECO:0000256" key="1">
    <source>
        <dbReference type="ARBA" id="ARBA00004739"/>
    </source>
</evidence>
<keyword evidence="5" id="KW-0274">FAD</keyword>
<evidence type="ECO:0000256" key="2">
    <source>
        <dbReference type="ARBA" id="ARBA00005869"/>
    </source>
</evidence>